<dbReference type="PANTHER" id="PTHR47481:SF22">
    <property type="entry name" value="RETROTRANSPOSON GAG DOMAIN-CONTAINING PROTEIN"/>
    <property type="match status" value="1"/>
</dbReference>
<accession>A0A225UK59</accession>
<dbReference type="Pfam" id="PF22936">
    <property type="entry name" value="Pol_BBD"/>
    <property type="match status" value="1"/>
</dbReference>
<dbReference type="PANTHER" id="PTHR47481">
    <property type="match status" value="1"/>
</dbReference>
<dbReference type="EMBL" id="NBNE01016206">
    <property type="protein sequence ID" value="OWY93368.1"/>
    <property type="molecule type" value="Genomic_DNA"/>
</dbReference>
<gene>
    <name evidence="2" type="ORF">PHMEG_00037264</name>
</gene>
<name>A0A225UK59_9STRA</name>
<dbReference type="OrthoDB" id="119314at2759"/>
<comment type="caution">
    <text evidence="2">The sequence shown here is derived from an EMBL/GenBank/DDBJ whole genome shotgun (WGS) entry which is preliminary data.</text>
</comment>
<keyword evidence="3" id="KW-1185">Reference proteome</keyword>
<dbReference type="STRING" id="4795.A0A225UK59"/>
<organism evidence="2 3">
    <name type="scientific">Phytophthora megakarya</name>
    <dbReference type="NCBI Taxonomy" id="4795"/>
    <lineage>
        <taxon>Eukaryota</taxon>
        <taxon>Sar</taxon>
        <taxon>Stramenopiles</taxon>
        <taxon>Oomycota</taxon>
        <taxon>Peronosporomycetes</taxon>
        <taxon>Peronosporales</taxon>
        <taxon>Peronosporaceae</taxon>
        <taxon>Phytophthora</taxon>
    </lineage>
</organism>
<dbReference type="AlphaFoldDB" id="A0A225UK59"/>
<dbReference type="Proteomes" id="UP000198211">
    <property type="component" value="Unassembled WGS sequence"/>
</dbReference>
<sequence length="329" mass="36721">MSPSPVFSTEDSDYAFAMDTASTTTSRINKFDGTNFHTWKFKMRMVLEERDLWEVASGEIKMEHCVTTLDQTTFKRKSRKALAIICLAMEDSQLPLVMDDVLEHINKIKTLAEQLDAVGAPVSEDDLVITLLASLSETYQFLITALESRADSLTWELVTARLLHEDMKRKEQGGGAEGTAHGQAVHWIAKCPARIRENVERQKSQRANVAQAEEDGDGYLFSVGGSKSASKSNGMWLVDSGATQHMTYSKEYMKNYKKISPTPHGVKKGVLTSVWHIPKLSRNLFSVGRFTKDIGPVIFESDGYFAKTKGLKWKLGARTTDAQAASKRE</sequence>
<feature type="domain" description="Retrovirus-related Pol polyprotein from transposon TNT 1-94-like beta-barrel" evidence="1">
    <location>
        <begin position="236"/>
        <end position="262"/>
    </location>
</feature>
<evidence type="ECO:0000313" key="3">
    <source>
        <dbReference type="Proteomes" id="UP000198211"/>
    </source>
</evidence>
<dbReference type="Pfam" id="PF14223">
    <property type="entry name" value="Retrotran_gag_2"/>
    <property type="match status" value="2"/>
</dbReference>
<evidence type="ECO:0000259" key="1">
    <source>
        <dbReference type="Pfam" id="PF22936"/>
    </source>
</evidence>
<evidence type="ECO:0000313" key="2">
    <source>
        <dbReference type="EMBL" id="OWY93368.1"/>
    </source>
</evidence>
<protein>
    <submittedName>
        <fullName evidence="2">Copia protein</fullName>
    </submittedName>
</protein>
<dbReference type="InterPro" id="IPR054722">
    <property type="entry name" value="PolX-like_BBD"/>
</dbReference>
<proteinExistence type="predicted"/>
<reference evidence="3" key="1">
    <citation type="submission" date="2017-03" db="EMBL/GenBank/DDBJ databases">
        <title>Phytopthora megakarya and P. palmivora, two closely related causual agents of cacao black pod achieved similar genome size and gene model numbers by different mechanisms.</title>
        <authorList>
            <person name="Ali S."/>
            <person name="Shao J."/>
            <person name="Larry D.J."/>
            <person name="Kronmiller B."/>
            <person name="Shen D."/>
            <person name="Strem M.D."/>
            <person name="Melnick R.L."/>
            <person name="Guiltinan M.J."/>
            <person name="Tyler B.M."/>
            <person name="Meinhardt L.W."/>
            <person name="Bailey B.A."/>
        </authorList>
    </citation>
    <scope>NUCLEOTIDE SEQUENCE [LARGE SCALE GENOMIC DNA]</scope>
    <source>
        <strain evidence="3">zdho120</strain>
    </source>
</reference>